<dbReference type="AlphaFoldDB" id="A0A9Q1EXC9"/>
<dbReference type="InterPro" id="IPR027806">
    <property type="entry name" value="HARBI1_dom"/>
</dbReference>
<evidence type="ECO:0000313" key="5">
    <source>
        <dbReference type="Proteomes" id="UP001152622"/>
    </source>
</evidence>
<keyword evidence="2" id="KW-0479">Metal-binding</keyword>
<accession>A0A9Q1EXC9</accession>
<evidence type="ECO:0000256" key="1">
    <source>
        <dbReference type="ARBA" id="ARBA00001968"/>
    </source>
</evidence>
<dbReference type="EMBL" id="JAINUF010000011">
    <property type="protein sequence ID" value="KAJ8346846.1"/>
    <property type="molecule type" value="Genomic_DNA"/>
</dbReference>
<dbReference type="Pfam" id="PF13359">
    <property type="entry name" value="DDE_Tnp_4"/>
    <property type="match status" value="1"/>
</dbReference>
<evidence type="ECO:0000256" key="2">
    <source>
        <dbReference type="ARBA" id="ARBA00022723"/>
    </source>
</evidence>
<comment type="caution">
    <text evidence="4">The sequence shown here is derived from an EMBL/GenBank/DDBJ whole genome shotgun (WGS) entry which is preliminary data.</text>
</comment>
<proteinExistence type="predicted"/>
<name>A0A9Q1EXC9_SYNKA</name>
<protein>
    <recommendedName>
        <fullName evidence="3">DDE Tnp4 domain-containing protein</fullName>
    </recommendedName>
</protein>
<organism evidence="4 5">
    <name type="scientific">Synaphobranchus kaupii</name>
    <name type="common">Kaup's arrowtooth eel</name>
    <dbReference type="NCBI Taxonomy" id="118154"/>
    <lineage>
        <taxon>Eukaryota</taxon>
        <taxon>Metazoa</taxon>
        <taxon>Chordata</taxon>
        <taxon>Craniata</taxon>
        <taxon>Vertebrata</taxon>
        <taxon>Euteleostomi</taxon>
        <taxon>Actinopterygii</taxon>
        <taxon>Neopterygii</taxon>
        <taxon>Teleostei</taxon>
        <taxon>Anguilliformes</taxon>
        <taxon>Synaphobranchidae</taxon>
        <taxon>Synaphobranchus</taxon>
    </lineage>
</organism>
<dbReference type="GO" id="GO:0046872">
    <property type="term" value="F:metal ion binding"/>
    <property type="evidence" value="ECO:0007669"/>
    <property type="project" value="UniProtKB-KW"/>
</dbReference>
<feature type="domain" description="DDE Tnp4" evidence="3">
    <location>
        <begin position="56"/>
        <end position="127"/>
    </location>
</feature>
<comment type="cofactor">
    <cofactor evidence="1">
        <name>a divalent metal cation</name>
        <dbReference type="ChEBI" id="CHEBI:60240"/>
    </cofactor>
</comment>
<keyword evidence="5" id="KW-1185">Reference proteome</keyword>
<evidence type="ECO:0000313" key="4">
    <source>
        <dbReference type="EMBL" id="KAJ8346846.1"/>
    </source>
</evidence>
<gene>
    <name evidence="4" type="ORF">SKAU_G00282470</name>
</gene>
<dbReference type="Proteomes" id="UP001152622">
    <property type="component" value="Chromosome 11"/>
</dbReference>
<reference evidence="4" key="1">
    <citation type="journal article" date="2023" name="Science">
        <title>Genome structures resolve the early diversification of teleost fishes.</title>
        <authorList>
            <person name="Parey E."/>
            <person name="Louis A."/>
            <person name="Montfort J."/>
            <person name="Bouchez O."/>
            <person name="Roques C."/>
            <person name="Iampietro C."/>
            <person name="Lluch J."/>
            <person name="Castinel A."/>
            <person name="Donnadieu C."/>
            <person name="Desvignes T."/>
            <person name="Floi Bucao C."/>
            <person name="Jouanno E."/>
            <person name="Wen M."/>
            <person name="Mejri S."/>
            <person name="Dirks R."/>
            <person name="Jansen H."/>
            <person name="Henkel C."/>
            <person name="Chen W.J."/>
            <person name="Zahm M."/>
            <person name="Cabau C."/>
            <person name="Klopp C."/>
            <person name="Thompson A.W."/>
            <person name="Robinson-Rechavi M."/>
            <person name="Braasch I."/>
            <person name="Lecointre G."/>
            <person name="Bobe J."/>
            <person name="Postlethwait J.H."/>
            <person name="Berthelot C."/>
            <person name="Roest Crollius H."/>
            <person name="Guiguen Y."/>
        </authorList>
    </citation>
    <scope>NUCLEOTIDE SEQUENCE</scope>
    <source>
        <strain evidence="4">WJC10195</strain>
    </source>
</reference>
<evidence type="ECO:0000259" key="3">
    <source>
        <dbReference type="Pfam" id="PF13359"/>
    </source>
</evidence>
<sequence length="220" mass="24497">MCPYPVTIFPRNLTLRWKSSHFFGALMGNKLHIPPPSPLPGRIKPVPLCCGGQCCQFSLKNHLMKPYLENQLNIESRVFNYRLSRARHCVENAFGVLENRMRVFRAPIALSPKKVEHIVLASTALHNFLRRQKTGRALYTPATLTDRKDLGTGEVLPGQLGAETAPSSMVQLRARGSNNYATNTKAVREEYRDISVPMVLSAGNKCSTEGGKTSTITLIF</sequence>
<dbReference type="OrthoDB" id="10061326at2759"/>